<evidence type="ECO:0000313" key="5">
    <source>
        <dbReference type="EMBL" id="EWT06493.1"/>
    </source>
</evidence>
<dbReference type="PATRIC" id="fig|584657.3.peg.1577"/>
<reference evidence="6" key="1">
    <citation type="submission" date="2013-08" db="EMBL/GenBank/DDBJ databases">
        <title>Intrasporangium oryzae NRRL B-24470.</title>
        <authorList>
            <person name="Liu H."/>
            <person name="Wang G."/>
        </authorList>
    </citation>
    <scope>NUCLEOTIDE SEQUENCE [LARGE SCALE GENOMIC DNA]</scope>
    <source>
        <strain evidence="6">Q5-1</strain>
    </source>
</reference>
<dbReference type="PANTHER" id="PTHR33392">
    <property type="entry name" value="POLYISOPRENYL-TEICHOIC ACID--PEPTIDOGLYCAN TEICHOIC ACID TRANSFERASE TAGU"/>
    <property type="match status" value="1"/>
</dbReference>
<feature type="domain" description="Cell envelope-related transcriptional attenuator" evidence="4">
    <location>
        <begin position="204"/>
        <end position="402"/>
    </location>
</feature>
<dbReference type="PANTHER" id="PTHR33392:SF6">
    <property type="entry name" value="POLYISOPRENYL-TEICHOIC ACID--PEPTIDOGLYCAN TEICHOIC ACID TRANSFERASE TAGU"/>
    <property type="match status" value="1"/>
</dbReference>
<dbReference type="EMBL" id="AWQS01000045">
    <property type="protein sequence ID" value="EWT06493.1"/>
    <property type="molecule type" value="Genomic_DNA"/>
</dbReference>
<keyword evidence="3" id="KW-0472">Membrane</keyword>
<feature type="region of interest" description="Disordered" evidence="2">
    <location>
        <begin position="473"/>
        <end position="520"/>
    </location>
</feature>
<feature type="transmembrane region" description="Helical" evidence="3">
    <location>
        <begin position="52"/>
        <end position="72"/>
    </location>
</feature>
<evidence type="ECO:0000259" key="4">
    <source>
        <dbReference type="Pfam" id="PF03816"/>
    </source>
</evidence>
<dbReference type="InterPro" id="IPR050922">
    <property type="entry name" value="LytR/CpsA/Psr_CW_biosynth"/>
</dbReference>
<dbReference type="RefSeq" id="WP_034715389.1">
    <property type="nucleotide sequence ID" value="NZ_AWQS01000045.1"/>
</dbReference>
<gene>
    <name evidence="5" type="ORF">N864_20895</name>
</gene>
<evidence type="ECO:0000256" key="2">
    <source>
        <dbReference type="SAM" id="MobiDB-lite"/>
    </source>
</evidence>
<feature type="transmembrane region" description="Helical" evidence="3">
    <location>
        <begin position="125"/>
        <end position="144"/>
    </location>
</feature>
<dbReference type="AlphaFoldDB" id="W9GNX3"/>
<keyword evidence="6" id="KW-1185">Reference proteome</keyword>
<dbReference type="Pfam" id="PF03816">
    <property type="entry name" value="LytR_cpsA_psr"/>
    <property type="match status" value="1"/>
</dbReference>
<dbReference type="InterPro" id="IPR004474">
    <property type="entry name" value="LytR_CpsA_psr"/>
</dbReference>
<dbReference type="NCBIfam" id="TIGR00350">
    <property type="entry name" value="lytR_cpsA_psr"/>
    <property type="match status" value="1"/>
</dbReference>
<dbReference type="Proteomes" id="UP000019494">
    <property type="component" value="Unassembled WGS sequence"/>
</dbReference>
<sequence length="520" mass="55803">MTAAPDRRAVGPESRESRRRELGRRFRRAVGLTALGTLIPGAGLTRTRNRRLGWALVAVTVVALAALAWFVLTHGVMRSGLALAGRPELLRFAAIAFVVGGLVWCGSIVLTAIRTRPAWLDRTRSRVLAAFTTVMVLLVGGTSYKAAEYATITQDTIQSVFKTNTTGTTEGPQLAEGEDPWANTPRVNILLLGSDAGVGRTGTRTDSMIVASINTHTGNTVLISLPRNLQYVPIPKKSPLRQLYPSGVYGKPYCIRQQKDSSDGCLLNAIWTEADQWAANHPGSYPGVASPGRETIRDVISEVVGLKLDHTVVIDLKGFVQLVDAMGGVEINVRTGAYGGRLPIGGHVVNGKVVGVNGYFEPGLQHLDGYHALWYARTRAADDDYARMGRQRCVIKAVVNQVNPAAMLAKYADIARIAKDNIYTDIPGQNLSAYVDLIERVQQAKITSVALDPKHGVNTASPDFAVIRKAIEKALNPPKPKPKPAGTATHETVAPETSTPSPTPTPTPSGTAGLTNEDEC</sequence>
<evidence type="ECO:0000256" key="1">
    <source>
        <dbReference type="ARBA" id="ARBA00006068"/>
    </source>
</evidence>
<name>W9GNX3_9MICO</name>
<feature type="region of interest" description="Disordered" evidence="2">
    <location>
        <begin position="1"/>
        <end position="20"/>
    </location>
</feature>
<feature type="transmembrane region" description="Helical" evidence="3">
    <location>
        <begin position="92"/>
        <end position="113"/>
    </location>
</feature>
<comment type="similarity">
    <text evidence="1">Belongs to the LytR/CpsA/Psr (LCP) family.</text>
</comment>
<evidence type="ECO:0000313" key="6">
    <source>
        <dbReference type="Proteomes" id="UP000019494"/>
    </source>
</evidence>
<keyword evidence="3" id="KW-0812">Transmembrane</keyword>
<proteinExistence type="inferred from homology"/>
<dbReference type="OrthoDB" id="3573673at2"/>
<protein>
    <submittedName>
        <fullName evidence="5">Transcriptional regulator</fullName>
    </submittedName>
</protein>
<comment type="caution">
    <text evidence="5">The sequence shown here is derived from an EMBL/GenBank/DDBJ whole genome shotgun (WGS) entry which is preliminary data.</text>
</comment>
<dbReference type="Gene3D" id="3.40.630.190">
    <property type="entry name" value="LCP protein"/>
    <property type="match status" value="1"/>
</dbReference>
<evidence type="ECO:0000256" key="3">
    <source>
        <dbReference type="SAM" id="Phobius"/>
    </source>
</evidence>
<organism evidence="5 6">
    <name type="scientific">Intrasporangium chromatireducens Q5-1</name>
    <dbReference type="NCBI Taxonomy" id="584657"/>
    <lineage>
        <taxon>Bacteria</taxon>
        <taxon>Bacillati</taxon>
        <taxon>Actinomycetota</taxon>
        <taxon>Actinomycetes</taxon>
        <taxon>Micrococcales</taxon>
        <taxon>Intrasporangiaceae</taxon>
        <taxon>Intrasporangium</taxon>
    </lineage>
</organism>
<accession>W9GNX3</accession>
<keyword evidence="3" id="KW-1133">Transmembrane helix</keyword>